<feature type="non-terminal residue" evidence="9">
    <location>
        <position position="1"/>
    </location>
</feature>
<dbReference type="InterPro" id="IPR044135">
    <property type="entry name" value="Met-tRNA-FMT_C"/>
</dbReference>
<evidence type="ECO:0000256" key="6">
    <source>
        <dbReference type="ARBA" id="ARBA00022917"/>
    </source>
</evidence>
<gene>
    <name evidence="9" type="ORF">ENJ42_06740</name>
</gene>
<dbReference type="GO" id="GO:0004479">
    <property type="term" value="F:methionyl-tRNA formyltransferase activity"/>
    <property type="evidence" value="ECO:0007669"/>
    <property type="project" value="UniProtKB-EC"/>
</dbReference>
<dbReference type="InterPro" id="IPR011034">
    <property type="entry name" value="Formyl_transferase-like_C_sf"/>
</dbReference>
<dbReference type="EMBL" id="DRMJ01000347">
    <property type="protein sequence ID" value="HHL43292.1"/>
    <property type="molecule type" value="Genomic_DNA"/>
</dbReference>
<feature type="domain" description="Formyl transferase C-terminal" evidence="8">
    <location>
        <begin position="8"/>
        <end position="104"/>
    </location>
</feature>
<dbReference type="InterPro" id="IPR037022">
    <property type="entry name" value="Formyl_trans_C_sf"/>
</dbReference>
<proteinExistence type="inferred from homology"/>
<evidence type="ECO:0000256" key="7">
    <source>
        <dbReference type="ARBA" id="ARBA00048558"/>
    </source>
</evidence>
<protein>
    <recommendedName>
        <fullName evidence="4">Methionyl-tRNA formyltransferase</fullName>
        <ecNumber evidence="3">2.1.2.9</ecNumber>
    </recommendedName>
</protein>
<dbReference type="Proteomes" id="UP000885830">
    <property type="component" value="Unassembled WGS sequence"/>
</dbReference>
<dbReference type="SUPFAM" id="SSF50486">
    <property type="entry name" value="FMT C-terminal domain-like"/>
    <property type="match status" value="1"/>
</dbReference>
<comment type="caution">
    <text evidence="9">The sequence shown here is derived from an EMBL/GenBank/DDBJ whole genome shotgun (WGS) entry which is preliminary data.</text>
</comment>
<name>A0A7C5M0F0_9PROT</name>
<evidence type="ECO:0000313" key="9">
    <source>
        <dbReference type="EMBL" id="HHL43292.1"/>
    </source>
</evidence>
<organism evidence="9">
    <name type="scientific">Hellea balneolensis</name>
    <dbReference type="NCBI Taxonomy" id="287478"/>
    <lineage>
        <taxon>Bacteria</taxon>
        <taxon>Pseudomonadati</taxon>
        <taxon>Pseudomonadota</taxon>
        <taxon>Alphaproteobacteria</taxon>
        <taxon>Maricaulales</taxon>
        <taxon>Robiginitomaculaceae</taxon>
        <taxon>Hellea</taxon>
    </lineage>
</organism>
<keyword evidence="6" id="KW-0648">Protein biosynthesis</keyword>
<comment type="catalytic activity">
    <reaction evidence="7">
        <text>L-methionyl-tRNA(fMet) + (6R)-10-formyltetrahydrofolate = N-formyl-L-methionyl-tRNA(fMet) + (6S)-5,6,7,8-tetrahydrofolate + H(+)</text>
        <dbReference type="Rhea" id="RHEA:24380"/>
        <dbReference type="Rhea" id="RHEA-COMP:9952"/>
        <dbReference type="Rhea" id="RHEA-COMP:9953"/>
        <dbReference type="ChEBI" id="CHEBI:15378"/>
        <dbReference type="ChEBI" id="CHEBI:57453"/>
        <dbReference type="ChEBI" id="CHEBI:78530"/>
        <dbReference type="ChEBI" id="CHEBI:78844"/>
        <dbReference type="ChEBI" id="CHEBI:195366"/>
        <dbReference type="EC" id="2.1.2.9"/>
    </reaction>
</comment>
<reference evidence="9" key="1">
    <citation type="journal article" date="2020" name="mSystems">
        <title>Genome- and Community-Level Interaction Insights into Carbon Utilization and Element Cycling Functions of Hydrothermarchaeota in Hydrothermal Sediment.</title>
        <authorList>
            <person name="Zhou Z."/>
            <person name="Liu Y."/>
            <person name="Xu W."/>
            <person name="Pan J."/>
            <person name="Luo Z.H."/>
            <person name="Li M."/>
        </authorList>
    </citation>
    <scope>NUCLEOTIDE SEQUENCE [LARGE SCALE GENOMIC DNA]</scope>
    <source>
        <strain evidence="9">HyVt-485</strain>
    </source>
</reference>
<evidence type="ECO:0000256" key="2">
    <source>
        <dbReference type="ARBA" id="ARBA00010699"/>
    </source>
</evidence>
<dbReference type="EC" id="2.1.2.9" evidence="3"/>
<evidence type="ECO:0000256" key="5">
    <source>
        <dbReference type="ARBA" id="ARBA00022679"/>
    </source>
</evidence>
<dbReference type="Pfam" id="PF02911">
    <property type="entry name" value="Formyl_trans_C"/>
    <property type="match status" value="1"/>
</dbReference>
<comment type="function">
    <text evidence="1">Attaches a formyl group to the free amino group of methionyl-tRNA(fMet). The formyl group appears to play a dual role in the initiator identity of N-formylmethionyl-tRNA by promoting its recognition by IF2 and preventing the misappropriation of this tRNA by the elongation apparatus.</text>
</comment>
<dbReference type="Gene3D" id="3.10.25.10">
    <property type="entry name" value="Formyl transferase, C-terminal domain"/>
    <property type="match status" value="1"/>
</dbReference>
<accession>A0A7C5M0F0</accession>
<comment type="similarity">
    <text evidence="2">Belongs to the Fmt family.</text>
</comment>
<evidence type="ECO:0000256" key="1">
    <source>
        <dbReference type="ARBA" id="ARBA00002606"/>
    </source>
</evidence>
<keyword evidence="5" id="KW-0808">Transferase</keyword>
<dbReference type="AlphaFoldDB" id="A0A7C5M0F0"/>
<dbReference type="InterPro" id="IPR005793">
    <property type="entry name" value="Formyl_trans_C"/>
</dbReference>
<evidence type="ECO:0000256" key="4">
    <source>
        <dbReference type="ARBA" id="ARBA00016014"/>
    </source>
</evidence>
<sequence length="113" mass="12520">GEPSYAKKIDKSEARIDWNRPAQELDWHIRGLSPFPGAWCELPGKKGPERVKIHMSKVEPLHGHPGEVLDDQLLIGCADDALRITRLQPAGKGVMSAEDYLRGRPCPKGTQLS</sequence>
<dbReference type="CDD" id="cd08704">
    <property type="entry name" value="Met_tRNA_FMT_C"/>
    <property type="match status" value="1"/>
</dbReference>
<evidence type="ECO:0000256" key="3">
    <source>
        <dbReference type="ARBA" id="ARBA00012261"/>
    </source>
</evidence>
<evidence type="ECO:0000259" key="8">
    <source>
        <dbReference type="Pfam" id="PF02911"/>
    </source>
</evidence>